<name>A0A820A1H8_9BILA</name>
<comment type="caution">
    <text evidence="1">The sequence shown here is derived from an EMBL/GenBank/DDBJ whole genome shotgun (WGS) entry which is preliminary data.</text>
</comment>
<sequence length="47" mass="5208">TESGFGRFSAFASLKQRNIYSLALREKKSCQNDGLPLSSVGYHWSGI</sequence>
<dbReference type="EMBL" id="CAJOBB010006776">
    <property type="protein sequence ID" value="CAF4170261.1"/>
    <property type="molecule type" value="Genomic_DNA"/>
</dbReference>
<gene>
    <name evidence="1" type="ORF">KXQ929_LOCUS38347</name>
</gene>
<reference evidence="1" key="1">
    <citation type="submission" date="2021-02" db="EMBL/GenBank/DDBJ databases">
        <authorList>
            <person name="Nowell W R."/>
        </authorList>
    </citation>
    <scope>NUCLEOTIDE SEQUENCE</scope>
</reference>
<proteinExistence type="predicted"/>
<protein>
    <submittedName>
        <fullName evidence="1">Uncharacterized protein</fullName>
    </submittedName>
</protein>
<organism evidence="1 2">
    <name type="scientific">Adineta steineri</name>
    <dbReference type="NCBI Taxonomy" id="433720"/>
    <lineage>
        <taxon>Eukaryota</taxon>
        <taxon>Metazoa</taxon>
        <taxon>Spiralia</taxon>
        <taxon>Gnathifera</taxon>
        <taxon>Rotifera</taxon>
        <taxon>Eurotatoria</taxon>
        <taxon>Bdelloidea</taxon>
        <taxon>Adinetida</taxon>
        <taxon>Adinetidae</taxon>
        <taxon>Adineta</taxon>
    </lineage>
</organism>
<dbReference type="AlphaFoldDB" id="A0A820A1H8"/>
<dbReference type="Proteomes" id="UP000663868">
    <property type="component" value="Unassembled WGS sequence"/>
</dbReference>
<evidence type="ECO:0000313" key="1">
    <source>
        <dbReference type="EMBL" id="CAF4170261.1"/>
    </source>
</evidence>
<evidence type="ECO:0000313" key="2">
    <source>
        <dbReference type="Proteomes" id="UP000663868"/>
    </source>
</evidence>
<feature type="non-terminal residue" evidence="1">
    <location>
        <position position="1"/>
    </location>
</feature>
<accession>A0A820A1H8</accession>